<keyword evidence="4 7" id="KW-1133">Transmembrane helix</keyword>
<comment type="similarity">
    <text evidence="6">Belongs to the ABC-4 integral membrane protein family.</text>
</comment>
<evidence type="ECO:0000256" key="6">
    <source>
        <dbReference type="ARBA" id="ARBA00038076"/>
    </source>
</evidence>
<dbReference type="InterPro" id="IPR025857">
    <property type="entry name" value="MacB_PCD"/>
</dbReference>
<evidence type="ECO:0000313" key="10">
    <source>
        <dbReference type="EMBL" id="KKN36468.1"/>
    </source>
</evidence>
<dbReference type="EMBL" id="LAZR01001963">
    <property type="protein sequence ID" value="KKN36468.1"/>
    <property type="molecule type" value="Genomic_DNA"/>
</dbReference>
<dbReference type="PANTHER" id="PTHR30572:SF4">
    <property type="entry name" value="ABC TRANSPORTER PERMEASE YTRF"/>
    <property type="match status" value="1"/>
</dbReference>
<evidence type="ECO:0000259" key="8">
    <source>
        <dbReference type="Pfam" id="PF02687"/>
    </source>
</evidence>
<feature type="transmembrane region" description="Helical" evidence="7">
    <location>
        <begin position="237"/>
        <end position="258"/>
    </location>
</feature>
<evidence type="ECO:0000256" key="4">
    <source>
        <dbReference type="ARBA" id="ARBA00022989"/>
    </source>
</evidence>
<dbReference type="Pfam" id="PF02687">
    <property type="entry name" value="FtsX"/>
    <property type="match status" value="1"/>
</dbReference>
<evidence type="ECO:0000256" key="2">
    <source>
        <dbReference type="ARBA" id="ARBA00022475"/>
    </source>
</evidence>
<dbReference type="GO" id="GO:0022857">
    <property type="term" value="F:transmembrane transporter activity"/>
    <property type="evidence" value="ECO:0007669"/>
    <property type="project" value="TreeGrafter"/>
</dbReference>
<dbReference type="AlphaFoldDB" id="A0A0F9T4J7"/>
<organism evidence="10">
    <name type="scientific">marine sediment metagenome</name>
    <dbReference type="NCBI Taxonomy" id="412755"/>
    <lineage>
        <taxon>unclassified sequences</taxon>
        <taxon>metagenomes</taxon>
        <taxon>ecological metagenomes</taxon>
    </lineage>
</organism>
<reference evidence="10" key="1">
    <citation type="journal article" date="2015" name="Nature">
        <title>Complex archaea that bridge the gap between prokaryotes and eukaryotes.</title>
        <authorList>
            <person name="Spang A."/>
            <person name="Saw J.H."/>
            <person name="Jorgensen S.L."/>
            <person name="Zaremba-Niedzwiedzka K."/>
            <person name="Martijn J."/>
            <person name="Lind A.E."/>
            <person name="van Eijk R."/>
            <person name="Schleper C."/>
            <person name="Guy L."/>
            <person name="Ettema T.J."/>
        </authorList>
    </citation>
    <scope>NUCLEOTIDE SEQUENCE</scope>
</reference>
<feature type="transmembrane region" description="Helical" evidence="7">
    <location>
        <begin position="296"/>
        <end position="318"/>
    </location>
</feature>
<sequence>MTIAGVVVGIAAIVFLVSLGFGLQNLVETQIGSMKELTQVQVDPNSAKLDDAAVKKLEKIDGVKWVSPAYYLSAQMFIRNRKVDVTMYSLKPKHLEAEGVKADVGKTFSSDTSKEIIVSRAALKVFDLLEAKSILGKKAKVNIFMKDKSGNIALKIKDKNQVQHMKIVGVAKGTKEAAIYTPIKNLDGLDIKHYDKAIIKTKNREAVKSIKEQVTKMGYKATSIKDTISEIQGYFRVAQVILGIFGMIALFVASIGIFNTMTISLLERTHEIGVMKAIGGTNKDIRRVFLFEAAQIGIWGGIFGLTGGWVGGLILNYLINLLAISFKGQSSSMFLIPWQFGAIAVFFALLVSWLAGLYPARRAGKLNPIEAIRYE</sequence>
<protein>
    <recommendedName>
        <fullName evidence="11">ABC3 transporter permease protein domain-containing protein</fullName>
    </recommendedName>
</protein>
<evidence type="ECO:0000256" key="7">
    <source>
        <dbReference type="SAM" id="Phobius"/>
    </source>
</evidence>
<name>A0A0F9T4J7_9ZZZZ</name>
<keyword evidence="5 7" id="KW-0472">Membrane</keyword>
<dbReference type="GO" id="GO:0005886">
    <property type="term" value="C:plasma membrane"/>
    <property type="evidence" value="ECO:0007669"/>
    <property type="project" value="UniProtKB-SubCell"/>
</dbReference>
<evidence type="ECO:0000259" key="9">
    <source>
        <dbReference type="Pfam" id="PF12704"/>
    </source>
</evidence>
<evidence type="ECO:0000256" key="3">
    <source>
        <dbReference type="ARBA" id="ARBA00022692"/>
    </source>
</evidence>
<keyword evidence="2" id="KW-1003">Cell membrane</keyword>
<evidence type="ECO:0008006" key="11">
    <source>
        <dbReference type="Google" id="ProtNLM"/>
    </source>
</evidence>
<feature type="domain" description="MacB-like periplasmic core" evidence="9">
    <location>
        <begin position="1"/>
        <end position="216"/>
    </location>
</feature>
<dbReference type="InterPro" id="IPR003838">
    <property type="entry name" value="ABC3_permease_C"/>
</dbReference>
<comment type="caution">
    <text evidence="10">The sequence shown here is derived from an EMBL/GenBank/DDBJ whole genome shotgun (WGS) entry which is preliminary data.</text>
</comment>
<evidence type="ECO:0000256" key="5">
    <source>
        <dbReference type="ARBA" id="ARBA00023136"/>
    </source>
</evidence>
<evidence type="ECO:0000256" key="1">
    <source>
        <dbReference type="ARBA" id="ARBA00004651"/>
    </source>
</evidence>
<accession>A0A0F9T4J7</accession>
<keyword evidence="3 7" id="KW-0812">Transmembrane</keyword>
<comment type="subcellular location">
    <subcellularLocation>
        <location evidence="1">Cell membrane</location>
        <topology evidence="1">Multi-pass membrane protein</topology>
    </subcellularLocation>
</comment>
<feature type="domain" description="ABC3 transporter permease C-terminal" evidence="8">
    <location>
        <begin position="244"/>
        <end position="368"/>
    </location>
</feature>
<dbReference type="InterPro" id="IPR050250">
    <property type="entry name" value="Macrolide_Exporter_MacB"/>
</dbReference>
<dbReference type="Pfam" id="PF12704">
    <property type="entry name" value="MacB_PCD"/>
    <property type="match status" value="1"/>
</dbReference>
<dbReference type="PANTHER" id="PTHR30572">
    <property type="entry name" value="MEMBRANE COMPONENT OF TRANSPORTER-RELATED"/>
    <property type="match status" value="1"/>
</dbReference>
<proteinExistence type="inferred from homology"/>
<feature type="transmembrane region" description="Helical" evidence="7">
    <location>
        <begin position="338"/>
        <end position="358"/>
    </location>
</feature>
<gene>
    <name evidence="10" type="ORF">LCGC14_0773240</name>
</gene>